<dbReference type="InterPro" id="IPR013328">
    <property type="entry name" value="6PGD_dom2"/>
</dbReference>
<dbReference type="AlphaFoldDB" id="A0A383AT35"/>
<evidence type="ECO:0008006" key="4">
    <source>
        <dbReference type="Google" id="ProtNLM"/>
    </source>
</evidence>
<name>A0A383AT35_9ZZZZ</name>
<accession>A0A383AT35</accession>
<sequence length="220" mass="22966">ALNVTVDALLLQPCESVLLELSTLPLDAKLASHAQLTEAGIELLDCPLSGTGAQAVAGDISVYASGDQVAFESCLSVVKDFSRVSYYLGALGNGTKMKFVANLLVAIHNVATAEAIVLGIEAGLDPDTLCEVAGSGAGASRVLDLRGPMMVNEQYEPASMKLDVWQKDMALIRDFSESCGVKTPLFSASAPIYDAAIALGHGQRDTAAVRSVLQNMVHSA</sequence>
<gene>
    <name evidence="3" type="ORF">METZ01_LOCUS463635</name>
</gene>
<protein>
    <recommendedName>
        <fullName evidence="4">3-hydroxyisobutyrate dehydrogenase-like NAD-binding domain-containing protein</fullName>
    </recommendedName>
</protein>
<feature type="domain" description="3-hydroxyisobutyrate dehydrogenase-like NAD-binding" evidence="2">
    <location>
        <begin position="92"/>
        <end position="210"/>
    </location>
</feature>
<evidence type="ECO:0000313" key="3">
    <source>
        <dbReference type="EMBL" id="SVE10781.1"/>
    </source>
</evidence>
<dbReference type="SUPFAM" id="SSF51735">
    <property type="entry name" value="NAD(P)-binding Rossmann-fold domains"/>
    <property type="match status" value="1"/>
</dbReference>
<dbReference type="Gene3D" id="1.10.1040.10">
    <property type="entry name" value="N-(1-d-carboxylethyl)-l-norvaline Dehydrogenase, domain 2"/>
    <property type="match status" value="1"/>
</dbReference>
<dbReference type="InterPro" id="IPR036291">
    <property type="entry name" value="NAD(P)-bd_dom_sf"/>
</dbReference>
<feature type="domain" description="6-phosphogluconate dehydrogenase NADP-binding" evidence="1">
    <location>
        <begin position="16"/>
        <end position="89"/>
    </location>
</feature>
<dbReference type="EMBL" id="UINC01194614">
    <property type="protein sequence ID" value="SVE10781.1"/>
    <property type="molecule type" value="Genomic_DNA"/>
</dbReference>
<dbReference type="PANTHER" id="PTHR43060">
    <property type="entry name" value="3-HYDROXYISOBUTYRATE DEHYDROGENASE-LIKE 1, MITOCHONDRIAL-RELATED"/>
    <property type="match status" value="1"/>
</dbReference>
<dbReference type="SUPFAM" id="SSF48179">
    <property type="entry name" value="6-phosphogluconate dehydrogenase C-terminal domain-like"/>
    <property type="match status" value="1"/>
</dbReference>
<proteinExistence type="predicted"/>
<organism evidence="3">
    <name type="scientific">marine metagenome</name>
    <dbReference type="NCBI Taxonomy" id="408172"/>
    <lineage>
        <taxon>unclassified sequences</taxon>
        <taxon>metagenomes</taxon>
        <taxon>ecological metagenomes</taxon>
    </lineage>
</organism>
<evidence type="ECO:0000259" key="1">
    <source>
        <dbReference type="Pfam" id="PF03446"/>
    </source>
</evidence>
<feature type="non-terminal residue" evidence="3">
    <location>
        <position position="1"/>
    </location>
</feature>
<dbReference type="GO" id="GO:0050661">
    <property type="term" value="F:NADP binding"/>
    <property type="evidence" value="ECO:0007669"/>
    <property type="project" value="InterPro"/>
</dbReference>
<dbReference type="PANTHER" id="PTHR43060:SF15">
    <property type="entry name" value="3-HYDROXYISOBUTYRATE DEHYDROGENASE-LIKE 1, MITOCHONDRIAL-RELATED"/>
    <property type="match status" value="1"/>
</dbReference>
<dbReference type="InterPro" id="IPR006115">
    <property type="entry name" value="6PGDH_NADP-bd"/>
</dbReference>
<dbReference type="GO" id="GO:0051287">
    <property type="term" value="F:NAD binding"/>
    <property type="evidence" value="ECO:0007669"/>
    <property type="project" value="InterPro"/>
</dbReference>
<dbReference type="Pfam" id="PF14833">
    <property type="entry name" value="NAD_binding_11"/>
    <property type="match status" value="1"/>
</dbReference>
<reference evidence="3" key="1">
    <citation type="submission" date="2018-05" db="EMBL/GenBank/DDBJ databases">
        <authorList>
            <person name="Lanie J.A."/>
            <person name="Ng W.-L."/>
            <person name="Kazmierczak K.M."/>
            <person name="Andrzejewski T.M."/>
            <person name="Davidsen T.M."/>
            <person name="Wayne K.J."/>
            <person name="Tettelin H."/>
            <person name="Glass J.I."/>
            <person name="Rusch D."/>
            <person name="Podicherti R."/>
            <person name="Tsui H.-C.T."/>
            <person name="Winkler M.E."/>
        </authorList>
    </citation>
    <scope>NUCLEOTIDE SEQUENCE</scope>
</reference>
<evidence type="ECO:0000259" key="2">
    <source>
        <dbReference type="Pfam" id="PF14833"/>
    </source>
</evidence>
<dbReference type="Gene3D" id="3.40.50.720">
    <property type="entry name" value="NAD(P)-binding Rossmann-like Domain"/>
    <property type="match status" value="1"/>
</dbReference>
<dbReference type="InterPro" id="IPR029154">
    <property type="entry name" value="HIBADH-like_NADP-bd"/>
</dbReference>
<dbReference type="Pfam" id="PF03446">
    <property type="entry name" value="NAD_binding_2"/>
    <property type="match status" value="1"/>
</dbReference>
<dbReference type="InterPro" id="IPR008927">
    <property type="entry name" value="6-PGluconate_DH-like_C_sf"/>
</dbReference>